<reference evidence="3 4" key="1">
    <citation type="submission" date="2015-11" db="EMBL/GenBank/DDBJ databases">
        <title>Genomic analysis of 38 Legionella species identifies large and diverse effector repertoires.</title>
        <authorList>
            <person name="Burstein D."/>
            <person name="Amaro F."/>
            <person name="Zusman T."/>
            <person name="Lifshitz Z."/>
            <person name="Cohen O."/>
            <person name="Gilbert J.A."/>
            <person name="Pupko T."/>
            <person name="Shuman H.A."/>
            <person name="Segal G."/>
        </authorList>
    </citation>
    <scope>NUCLEOTIDE SEQUENCE [LARGE SCALE GENOMIC DNA]</scope>
    <source>
        <strain evidence="3 4">Oak Ridge-10</strain>
    </source>
</reference>
<organism evidence="3 4">
    <name type="scientific">Legionella oakridgensis</name>
    <dbReference type="NCBI Taxonomy" id="29423"/>
    <lineage>
        <taxon>Bacteria</taxon>
        <taxon>Pseudomonadati</taxon>
        <taxon>Pseudomonadota</taxon>
        <taxon>Gammaproteobacteria</taxon>
        <taxon>Legionellales</taxon>
        <taxon>Legionellaceae</taxon>
        <taxon>Legionella</taxon>
    </lineage>
</organism>
<dbReference type="AlphaFoldDB" id="A0A0W0XJI6"/>
<comment type="caution">
    <text evidence="3">The sequence shown here is derived from an EMBL/GenBank/DDBJ whole genome shotgun (WGS) entry which is preliminary data.</text>
</comment>
<evidence type="ECO:0000259" key="2">
    <source>
        <dbReference type="PROSITE" id="PS51154"/>
    </source>
</evidence>
<protein>
    <submittedName>
        <fullName evidence="3">RNase III inhibitor</fullName>
    </submittedName>
</protein>
<dbReference type="EMBL" id="LNYP01000001">
    <property type="protein sequence ID" value="KTD44765.1"/>
    <property type="molecule type" value="Genomic_DNA"/>
</dbReference>
<dbReference type="InterPro" id="IPR043472">
    <property type="entry name" value="Macro_dom-like"/>
</dbReference>
<dbReference type="Pfam" id="PF18493">
    <property type="entry name" value="DUF5617"/>
    <property type="match status" value="1"/>
</dbReference>
<accession>A0A0W0XJI6</accession>
<dbReference type="Gene3D" id="3.40.220.10">
    <property type="entry name" value="Leucine Aminopeptidase, subunit E, domain 1"/>
    <property type="match status" value="1"/>
</dbReference>
<evidence type="ECO:0000313" key="4">
    <source>
        <dbReference type="Proteomes" id="UP000054858"/>
    </source>
</evidence>
<dbReference type="PROSITE" id="PS51154">
    <property type="entry name" value="MACRO"/>
    <property type="match status" value="1"/>
</dbReference>
<feature type="compositionally biased region" description="Polar residues" evidence="1">
    <location>
        <begin position="377"/>
        <end position="386"/>
    </location>
</feature>
<dbReference type="SUPFAM" id="SSF52949">
    <property type="entry name" value="Macro domain-like"/>
    <property type="match status" value="1"/>
</dbReference>
<feature type="domain" description="Macro" evidence="2">
    <location>
        <begin position="1"/>
        <end position="184"/>
    </location>
</feature>
<dbReference type="InterPro" id="IPR002589">
    <property type="entry name" value="Macro_dom"/>
</dbReference>
<dbReference type="PATRIC" id="fig|29423.5.peg.14"/>
<name>A0A0W0XJI6_9GAMM</name>
<gene>
    <name evidence="3" type="ORF">Loak_0014</name>
</gene>
<feature type="compositionally biased region" description="Basic and acidic residues" evidence="1">
    <location>
        <begin position="388"/>
        <end position="400"/>
    </location>
</feature>
<feature type="region of interest" description="Disordered" evidence="1">
    <location>
        <begin position="376"/>
        <end position="400"/>
    </location>
</feature>
<sequence length="400" mass="44066">MPKRDKFTYGNIIIDPHGDSTSADYYQDPKLDGIALVIADNPEAATKFNGGQNKPMTAKGGSALANRRNALYAVDGAGIKIAPVVNYGELSGYSTHGKTAIYGMTVPKLTEKGKPTNEDILAYYKAIINVLLVAVSEQKKVLSLPILGAGIYGWDPKLAARIIEEAVKTVKTSLTEQSQMPEVTVHDLNNMSELTSDNIPSITLDELGVVDKHALLAEVCHSIKQQYQANPYWQGMQVLLPTVHDTEQEPAISFSPTVIETSQYRPKAWDKLLTSEQSELNALKEQCAKLLADYASGVGNFFKLHWNRHHTGPAKELLHAIREQKDIAGIANLLAREYRHQAEKPDFNPVGSYARRLKTLLCEANKSLDEKICLNPQRGTSVTSDPSETDRKDDSAVLRL</sequence>
<dbReference type="RefSeq" id="WP_035893187.1">
    <property type="nucleotide sequence ID" value="NZ_LCUA01000031.1"/>
</dbReference>
<proteinExistence type="predicted"/>
<evidence type="ECO:0000313" key="3">
    <source>
        <dbReference type="EMBL" id="KTD44765.1"/>
    </source>
</evidence>
<dbReference type="Proteomes" id="UP000054858">
    <property type="component" value="Unassembled WGS sequence"/>
</dbReference>
<dbReference type="InterPro" id="IPR041234">
    <property type="entry name" value="RavJ-like_C"/>
</dbReference>
<evidence type="ECO:0000256" key="1">
    <source>
        <dbReference type="SAM" id="MobiDB-lite"/>
    </source>
</evidence>